<dbReference type="Proteomes" id="UP000281553">
    <property type="component" value="Unassembled WGS sequence"/>
</dbReference>
<organism evidence="1 2">
    <name type="scientific">Dibothriocephalus latus</name>
    <name type="common">Fish tapeworm</name>
    <name type="synonym">Diphyllobothrium latum</name>
    <dbReference type="NCBI Taxonomy" id="60516"/>
    <lineage>
        <taxon>Eukaryota</taxon>
        <taxon>Metazoa</taxon>
        <taxon>Spiralia</taxon>
        <taxon>Lophotrochozoa</taxon>
        <taxon>Platyhelminthes</taxon>
        <taxon>Cestoda</taxon>
        <taxon>Eucestoda</taxon>
        <taxon>Diphyllobothriidea</taxon>
        <taxon>Diphyllobothriidae</taxon>
        <taxon>Dibothriocephalus</taxon>
    </lineage>
</organism>
<accession>A0A3P6QFY1</accession>
<evidence type="ECO:0000313" key="2">
    <source>
        <dbReference type="Proteomes" id="UP000281553"/>
    </source>
</evidence>
<reference evidence="1 2" key="1">
    <citation type="submission" date="2018-11" db="EMBL/GenBank/DDBJ databases">
        <authorList>
            <consortium name="Pathogen Informatics"/>
        </authorList>
    </citation>
    <scope>NUCLEOTIDE SEQUENCE [LARGE SCALE GENOMIC DNA]</scope>
</reference>
<sequence length="53" mass="6129">MLRNRDPRLKFVNDGAAIKNPFAVDRKVQINVLTEMLCELLSCSFHKYSLAYV</sequence>
<protein>
    <submittedName>
        <fullName evidence="1">Uncharacterized protein</fullName>
    </submittedName>
</protein>
<proteinExistence type="predicted"/>
<gene>
    <name evidence="1" type="ORF">DILT_LOCUS1608</name>
</gene>
<dbReference type="EMBL" id="UYRU01011996">
    <property type="protein sequence ID" value="VDK47549.1"/>
    <property type="molecule type" value="Genomic_DNA"/>
</dbReference>
<keyword evidence="2" id="KW-1185">Reference proteome</keyword>
<evidence type="ECO:0000313" key="1">
    <source>
        <dbReference type="EMBL" id="VDK47549.1"/>
    </source>
</evidence>
<name>A0A3P6QFY1_DIBLA</name>
<dbReference type="OrthoDB" id="6508643at2759"/>
<dbReference type="AlphaFoldDB" id="A0A3P6QFY1"/>